<accession>A0A6J5MDW5</accession>
<dbReference type="EMBL" id="LR796416">
    <property type="protein sequence ID" value="CAB4143166.1"/>
    <property type="molecule type" value="Genomic_DNA"/>
</dbReference>
<organism evidence="1">
    <name type="scientific">uncultured Caudovirales phage</name>
    <dbReference type="NCBI Taxonomy" id="2100421"/>
    <lineage>
        <taxon>Viruses</taxon>
        <taxon>Duplodnaviria</taxon>
        <taxon>Heunggongvirae</taxon>
        <taxon>Uroviricota</taxon>
        <taxon>Caudoviricetes</taxon>
        <taxon>Peduoviridae</taxon>
        <taxon>Maltschvirus</taxon>
        <taxon>Maltschvirus maltsch</taxon>
    </lineage>
</organism>
<reference evidence="1" key="1">
    <citation type="submission" date="2020-04" db="EMBL/GenBank/DDBJ databases">
        <authorList>
            <person name="Chiriac C."/>
            <person name="Salcher M."/>
            <person name="Ghai R."/>
            <person name="Kavagutti S V."/>
        </authorList>
    </citation>
    <scope>NUCLEOTIDE SEQUENCE</scope>
</reference>
<protein>
    <submittedName>
        <fullName evidence="1">Uncharacterized protein</fullName>
    </submittedName>
</protein>
<sequence>MSKRTPGPWQHKKCPCGHPGCSSYYISPIQGSVGFDEADAKLLAKSPELFETLEGMVAIFTSTTQGAERELTEKWLPAAKALVAEFKE</sequence>
<proteinExistence type="predicted"/>
<name>A0A6J5MDW5_9CAUD</name>
<evidence type="ECO:0000313" key="1">
    <source>
        <dbReference type="EMBL" id="CAB4143166.1"/>
    </source>
</evidence>
<gene>
    <name evidence="1" type="ORF">UFOVP435_71</name>
</gene>